<comment type="caution">
    <text evidence="7">The sequence shown here is derived from an EMBL/GenBank/DDBJ whole genome shotgun (WGS) entry which is preliminary data.</text>
</comment>
<dbReference type="Pfam" id="PF07715">
    <property type="entry name" value="Plug"/>
    <property type="match status" value="1"/>
</dbReference>
<evidence type="ECO:0000259" key="5">
    <source>
        <dbReference type="Pfam" id="PF07715"/>
    </source>
</evidence>
<dbReference type="InterPro" id="IPR008969">
    <property type="entry name" value="CarboxyPept-like_regulatory"/>
</dbReference>
<feature type="signal peptide" evidence="4">
    <location>
        <begin position="1"/>
        <end position="18"/>
    </location>
</feature>
<dbReference type="Pfam" id="PF25183">
    <property type="entry name" value="OMP_b-brl_4"/>
    <property type="match status" value="1"/>
</dbReference>
<keyword evidence="3" id="KW-0998">Cell outer membrane</keyword>
<keyword evidence="7" id="KW-0675">Receptor</keyword>
<evidence type="ECO:0000313" key="7">
    <source>
        <dbReference type="EMBL" id="MFC6647118.1"/>
    </source>
</evidence>
<evidence type="ECO:0000256" key="1">
    <source>
        <dbReference type="ARBA" id="ARBA00004442"/>
    </source>
</evidence>
<keyword evidence="8" id="KW-1185">Reference proteome</keyword>
<accession>A0ABW1ZDN4</accession>
<dbReference type="EMBL" id="JBHSWI010000001">
    <property type="protein sequence ID" value="MFC6647118.1"/>
    <property type="molecule type" value="Genomic_DNA"/>
</dbReference>
<dbReference type="SUPFAM" id="SSF56935">
    <property type="entry name" value="Porins"/>
    <property type="match status" value="1"/>
</dbReference>
<feature type="domain" description="TonB-dependent receptor plug" evidence="5">
    <location>
        <begin position="127"/>
        <end position="253"/>
    </location>
</feature>
<keyword evidence="4" id="KW-0732">Signal</keyword>
<dbReference type="InterPro" id="IPR012910">
    <property type="entry name" value="Plug_dom"/>
</dbReference>
<dbReference type="RefSeq" id="WP_263370958.1">
    <property type="nucleotide sequence ID" value="NZ_JAGSYD010000002.1"/>
</dbReference>
<dbReference type="InterPro" id="IPR057601">
    <property type="entry name" value="Oar-like_b-barrel"/>
</dbReference>
<name>A0ABW1ZDN4_9BACT</name>
<proteinExistence type="predicted"/>
<evidence type="ECO:0000313" key="8">
    <source>
        <dbReference type="Proteomes" id="UP001596391"/>
    </source>
</evidence>
<protein>
    <submittedName>
        <fullName evidence="7">TonB-dependent receptor domain-containing protein</fullName>
    </submittedName>
</protein>
<evidence type="ECO:0000256" key="3">
    <source>
        <dbReference type="ARBA" id="ARBA00023237"/>
    </source>
</evidence>
<feature type="chain" id="PRO_5046125223" evidence="4">
    <location>
        <begin position="19"/>
        <end position="1039"/>
    </location>
</feature>
<sequence>MKSLVLLLCFIFPGLSFSQSTNATISGGVTDPSGNLIVGADVLIKNDTTGVVYNAKTNRVGMYLIPILPPGHYHVQVAKPGFKSIIRADVVLNVESAVALNFELPIGATSESVTIDSASPAMNTTDASVSTVIDRKFVENVPLNGRSFQDLISMTPGVVTVSPQAQAGTGIQHTGDFSVNGQRSESNYYTVDGVSANIGAGNTAGSSSNGASGGLPGSTALGTTQSILPLDALQEFRVLSSTYSAEFGRSPGGQFTFATRSGADQFHGSVYDYLRNNYFDANDWFNDHNHVRIAALRQNDFGGTFGGRVLLPRLYDGRDRSFFFVAYEGLRLTQPQAATIQYVPDSFMGAQASSVMQPILNAFPQPTAGATDYGSASAPSLAQFIQTYAVPSRIDSTSARLDHQFNRRVSAFFRWGNTPSSTSSRTLSALNTLSVNTGTYTFGLSTQITDALTNDFRLGYAQADSVSSQALDSFGGATPIDLGSAMAQSTSATMEPFVFISISGIGTSSLGSYNSAANRSRQWNIVDTFSMVRGHHFVRYGFDFRRIESPTTAVSPVIQAEYLSAASLLNNSSDLTFLIKRNQSSLLFHEAAAFVEDEWRLSPRWSLSGGLRWEVNPPPTSSNGNPLYTLAGDISQPSTLTVAPAGTPLWKTSWYNFAPRLGFAWTPHGTDGKDTTVLRAGAGVFFDTDNQVAALGVTGLGFLAQSTLTKAALPITAAQLSFPISTEAPYTSASLYAYPQHLQLPYTLQWNVSLQQALGRNQSFTLTYVGASGRRLLQSQLINVSSRNPLFGSIYFTPSGITSNFQSLQAQFQRSISHGLHVLVSYTWAHSIDFGSNSTTYPVVRGNSDFDVRNNLSGGLSWDIPSAGKGLLRPIVSDWGVDGRFMARTAFPITLNGSSQTDATGAIYYTGVNIDPTKPLYLYSSTYAGGKVINPAAFSLPVGAAMGNAPRNSIRGFGLEQVNLAVRRNFHIVGDVHLQFRAETFNLFNHPNFGYVNPTLSSAQFGQATKMLNQSLGTLSAQYQSGGPRSMQFSLRASF</sequence>
<evidence type="ECO:0000259" key="6">
    <source>
        <dbReference type="Pfam" id="PF25183"/>
    </source>
</evidence>
<dbReference type="Proteomes" id="UP001596391">
    <property type="component" value="Unassembled WGS sequence"/>
</dbReference>
<keyword evidence="2" id="KW-0472">Membrane</keyword>
<evidence type="ECO:0000256" key="2">
    <source>
        <dbReference type="ARBA" id="ARBA00023136"/>
    </source>
</evidence>
<dbReference type="SUPFAM" id="SSF49464">
    <property type="entry name" value="Carboxypeptidase regulatory domain-like"/>
    <property type="match status" value="1"/>
</dbReference>
<dbReference type="Gene3D" id="2.60.40.1120">
    <property type="entry name" value="Carboxypeptidase-like, regulatory domain"/>
    <property type="match status" value="1"/>
</dbReference>
<dbReference type="Pfam" id="PF13620">
    <property type="entry name" value="CarboxypepD_reg"/>
    <property type="match status" value="1"/>
</dbReference>
<dbReference type="InterPro" id="IPR036942">
    <property type="entry name" value="Beta-barrel_TonB_sf"/>
</dbReference>
<gene>
    <name evidence="7" type="ORF">ACFQBQ_16360</name>
</gene>
<dbReference type="Gene3D" id="2.40.170.20">
    <property type="entry name" value="TonB-dependent receptor, beta-barrel domain"/>
    <property type="match status" value="1"/>
</dbReference>
<organism evidence="7 8">
    <name type="scientific">Granulicella cerasi</name>
    <dbReference type="NCBI Taxonomy" id="741063"/>
    <lineage>
        <taxon>Bacteria</taxon>
        <taxon>Pseudomonadati</taxon>
        <taxon>Acidobacteriota</taxon>
        <taxon>Terriglobia</taxon>
        <taxon>Terriglobales</taxon>
        <taxon>Acidobacteriaceae</taxon>
        <taxon>Granulicella</taxon>
    </lineage>
</organism>
<comment type="subcellular location">
    <subcellularLocation>
        <location evidence="1">Cell outer membrane</location>
    </subcellularLocation>
</comment>
<feature type="domain" description="TonB-dependent transporter Oar-like beta-barrel" evidence="6">
    <location>
        <begin position="259"/>
        <end position="1014"/>
    </location>
</feature>
<evidence type="ECO:0000256" key="4">
    <source>
        <dbReference type="SAM" id="SignalP"/>
    </source>
</evidence>
<reference evidence="8" key="1">
    <citation type="journal article" date="2019" name="Int. J. Syst. Evol. Microbiol.">
        <title>The Global Catalogue of Microorganisms (GCM) 10K type strain sequencing project: providing services to taxonomists for standard genome sequencing and annotation.</title>
        <authorList>
            <consortium name="The Broad Institute Genomics Platform"/>
            <consortium name="The Broad Institute Genome Sequencing Center for Infectious Disease"/>
            <person name="Wu L."/>
            <person name="Ma J."/>
        </authorList>
    </citation>
    <scope>NUCLEOTIDE SEQUENCE [LARGE SCALE GENOMIC DNA]</scope>
    <source>
        <strain evidence="8">CGMCC 1.16026</strain>
    </source>
</reference>